<evidence type="ECO:0000313" key="3">
    <source>
        <dbReference type="Proteomes" id="UP000023152"/>
    </source>
</evidence>
<gene>
    <name evidence="2" type="ORF">RFI_01723</name>
</gene>
<name>X6P9W8_RETFI</name>
<sequence length="136" mass="15804">MPLHIVVKLVFVLELIFCWSLGIVSLFWLRQIHQVRYLPVIEKRHYVVQLALNICVIGALFFEVPCSLIASALILNEGKSNMKASGYFRECDFTTKLAIIAWDISFTICCYGLLSLFPVRTWLLLRKKKKKKKKKK</sequence>
<dbReference type="AlphaFoldDB" id="X6P9W8"/>
<keyword evidence="1" id="KW-1133">Transmembrane helix</keyword>
<evidence type="ECO:0000313" key="2">
    <source>
        <dbReference type="EMBL" id="ETO35340.1"/>
    </source>
</evidence>
<feature type="transmembrane region" description="Helical" evidence="1">
    <location>
        <begin position="6"/>
        <end position="29"/>
    </location>
</feature>
<feature type="transmembrane region" description="Helical" evidence="1">
    <location>
        <begin position="104"/>
        <end position="125"/>
    </location>
</feature>
<reference evidence="2 3" key="1">
    <citation type="journal article" date="2013" name="Curr. Biol.">
        <title>The Genome of the Foraminiferan Reticulomyxa filosa.</title>
        <authorList>
            <person name="Glockner G."/>
            <person name="Hulsmann N."/>
            <person name="Schleicher M."/>
            <person name="Noegel A.A."/>
            <person name="Eichinger L."/>
            <person name="Gallinger C."/>
            <person name="Pawlowski J."/>
            <person name="Sierra R."/>
            <person name="Euteneuer U."/>
            <person name="Pillet L."/>
            <person name="Moustafa A."/>
            <person name="Platzer M."/>
            <person name="Groth M."/>
            <person name="Szafranski K."/>
            <person name="Schliwa M."/>
        </authorList>
    </citation>
    <scope>NUCLEOTIDE SEQUENCE [LARGE SCALE GENOMIC DNA]</scope>
</reference>
<keyword evidence="3" id="KW-1185">Reference proteome</keyword>
<feature type="transmembrane region" description="Helical" evidence="1">
    <location>
        <begin position="50"/>
        <end position="75"/>
    </location>
</feature>
<keyword evidence="1" id="KW-0812">Transmembrane</keyword>
<protein>
    <submittedName>
        <fullName evidence="2">Uncharacterized protein</fullName>
    </submittedName>
</protein>
<dbReference type="EMBL" id="ASPP01001710">
    <property type="protein sequence ID" value="ETO35340.1"/>
    <property type="molecule type" value="Genomic_DNA"/>
</dbReference>
<dbReference type="Proteomes" id="UP000023152">
    <property type="component" value="Unassembled WGS sequence"/>
</dbReference>
<evidence type="ECO:0000256" key="1">
    <source>
        <dbReference type="SAM" id="Phobius"/>
    </source>
</evidence>
<accession>X6P9W8</accession>
<proteinExistence type="predicted"/>
<comment type="caution">
    <text evidence="2">The sequence shown here is derived from an EMBL/GenBank/DDBJ whole genome shotgun (WGS) entry which is preliminary data.</text>
</comment>
<organism evidence="2 3">
    <name type="scientific">Reticulomyxa filosa</name>
    <dbReference type="NCBI Taxonomy" id="46433"/>
    <lineage>
        <taxon>Eukaryota</taxon>
        <taxon>Sar</taxon>
        <taxon>Rhizaria</taxon>
        <taxon>Retaria</taxon>
        <taxon>Foraminifera</taxon>
        <taxon>Monothalamids</taxon>
        <taxon>Reticulomyxidae</taxon>
        <taxon>Reticulomyxa</taxon>
    </lineage>
</organism>
<keyword evidence="1" id="KW-0472">Membrane</keyword>